<evidence type="ECO:0000313" key="1">
    <source>
        <dbReference type="EMBL" id="HCW93569.1"/>
    </source>
</evidence>
<dbReference type="SUPFAM" id="SSF52833">
    <property type="entry name" value="Thioredoxin-like"/>
    <property type="match status" value="1"/>
</dbReference>
<reference evidence="1 2" key="1">
    <citation type="journal article" date="2018" name="Nat. Biotechnol.">
        <title>A standardized bacterial taxonomy based on genome phylogeny substantially revises the tree of life.</title>
        <authorList>
            <person name="Parks D.H."/>
            <person name="Chuvochina M."/>
            <person name="Waite D.W."/>
            <person name="Rinke C."/>
            <person name="Skarshewski A."/>
            <person name="Chaumeil P.A."/>
            <person name="Hugenholtz P."/>
        </authorList>
    </citation>
    <scope>NUCLEOTIDE SEQUENCE [LARGE SCALE GENOMIC DNA]</scope>
    <source>
        <strain evidence="1">UBA8672</strain>
    </source>
</reference>
<proteinExistence type="predicted"/>
<feature type="non-terminal residue" evidence="1">
    <location>
        <position position="1"/>
    </location>
</feature>
<dbReference type="InterPro" id="IPR036249">
    <property type="entry name" value="Thioredoxin-like_sf"/>
</dbReference>
<dbReference type="EMBL" id="DPPF01000163">
    <property type="protein sequence ID" value="HCW93569.1"/>
    <property type="molecule type" value="Genomic_DNA"/>
</dbReference>
<evidence type="ECO:0000313" key="2">
    <source>
        <dbReference type="Proteomes" id="UP000262325"/>
    </source>
</evidence>
<dbReference type="Gene3D" id="3.40.30.10">
    <property type="entry name" value="Glutaredoxin"/>
    <property type="match status" value="1"/>
</dbReference>
<name>A0A3D5QE66_FLESI</name>
<organism evidence="1 2">
    <name type="scientific">Flexistipes sinusarabici</name>
    <dbReference type="NCBI Taxonomy" id="2352"/>
    <lineage>
        <taxon>Bacteria</taxon>
        <taxon>Pseudomonadati</taxon>
        <taxon>Deferribacterota</taxon>
        <taxon>Deferribacteres</taxon>
        <taxon>Deferribacterales</taxon>
        <taxon>Flexistipitaceae</taxon>
        <taxon>Flexistipes</taxon>
    </lineage>
</organism>
<dbReference type="AlphaFoldDB" id="A0A3D5QE66"/>
<protein>
    <recommendedName>
        <fullName evidence="3">TlpA family protein disulfide reductase</fullName>
    </recommendedName>
</protein>
<feature type="non-terminal residue" evidence="1">
    <location>
        <position position="70"/>
    </location>
</feature>
<sequence>KSFVEMCGKRGVPCIAVDLQNGTMEKIKEIVEKTGENVYFAHDKSGVTEDWGIFTLPVTLFLDKDNKVVN</sequence>
<dbReference type="Proteomes" id="UP000262325">
    <property type="component" value="Unassembled WGS sequence"/>
</dbReference>
<evidence type="ECO:0008006" key="3">
    <source>
        <dbReference type="Google" id="ProtNLM"/>
    </source>
</evidence>
<accession>A0A3D5QE66</accession>
<gene>
    <name evidence="1" type="ORF">DHM44_07795</name>
</gene>
<comment type="caution">
    <text evidence="1">The sequence shown here is derived from an EMBL/GenBank/DDBJ whole genome shotgun (WGS) entry which is preliminary data.</text>
</comment>